<dbReference type="SUPFAM" id="SSF52058">
    <property type="entry name" value="L domain-like"/>
    <property type="match status" value="1"/>
</dbReference>
<dbReference type="Gene3D" id="3.80.10.10">
    <property type="entry name" value="Ribonuclease Inhibitor"/>
    <property type="match status" value="2"/>
</dbReference>
<gene>
    <name evidence="1" type="ORF">M9Y10_032092</name>
</gene>
<accession>A0ABR2H0X3</accession>
<reference evidence="1 2" key="1">
    <citation type="submission" date="2024-04" db="EMBL/GenBank/DDBJ databases">
        <title>Tritrichomonas musculus Genome.</title>
        <authorList>
            <person name="Alves-Ferreira E."/>
            <person name="Grigg M."/>
            <person name="Lorenzi H."/>
            <person name="Galac M."/>
        </authorList>
    </citation>
    <scope>NUCLEOTIDE SEQUENCE [LARGE SCALE GENOMIC DNA]</scope>
    <source>
        <strain evidence="1 2">EAF2021</strain>
    </source>
</reference>
<dbReference type="InterPro" id="IPR026906">
    <property type="entry name" value="LRR_5"/>
</dbReference>
<dbReference type="InterPro" id="IPR053139">
    <property type="entry name" value="Surface_bspA-like"/>
</dbReference>
<dbReference type="PANTHER" id="PTHR45661:SF3">
    <property type="entry name" value="IG-LIKE DOMAIN-CONTAINING PROTEIN"/>
    <property type="match status" value="1"/>
</dbReference>
<evidence type="ECO:0000313" key="1">
    <source>
        <dbReference type="EMBL" id="KAK8839165.1"/>
    </source>
</evidence>
<evidence type="ECO:0008006" key="3">
    <source>
        <dbReference type="Google" id="ProtNLM"/>
    </source>
</evidence>
<sequence length="444" mass="50219">MKTIKPPYYKIFLKMTMKKKNVLIPQSVTCESRKYAASEIDSKSLSFKCMNSVQFPEDSEVRAIADSAFFESDLESITIPSSVVDNTRTNNSSNVKDVLLFVRRDIETAITPSFVKVIAPCAFNSCYCLSKIEFEEKSELKYTEDNAFLDCTLESLVIPQHVVKMGKFAFCNCKIKKVEFAENSELRYVDDSAFSSAYIESIVIPPNVVHIGVNSLSNCSCLKKVEFSDGTKMDSLGEFIFQSSSIEQVSIQSSVFELERGWNSQTRNLIDIKISPNHHNFKYIDDTFLLGKANPLNDIFDVLHFVRRDAQKVTIPSFIKRIGSYALCSCTNLNEVEFPEDSAMQKTDESAFSNSSLEKLTIHSNITEIGSYSFCSCEKLTTIEFDNNSKLIKIDSFAFFYSSLIEITIPSSVLRIFSHAFSSCIELKKVVFSKDSNIFYSIFL</sequence>
<proteinExistence type="predicted"/>
<keyword evidence="2" id="KW-1185">Reference proteome</keyword>
<protein>
    <recommendedName>
        <fullName evidence="3">Surface antigen BspA-like</fullName>
    </recommendedName>
</protein>
<organism evidence="1 2">
    <name type="scientific">Tritrichomonas musculus</name>
    <dbReference type="NCBI Taxonomy" id="1915356"/>
    <lineage>
        <taxon>Eukaryota</taxon>
        <taxon>Metamonada</taxon>
        <taxon>Parabasalia</taxon>
        <taxon>Tritrichomonadida</taxon>
        <taxon>Tritrichomonadidae</taxon>
        <taxon>Tritrichomonas</taxon>
    </lineage>
</organism>
<dbReference type="Proteomes" id="UP001470230">
    <property type="component" value="Unassembled WGS sequence"/>
</dbReference>
<dbReference type="Pfam" id="PF13306">
    <property type="entry name" value="LRR_5"/>
    <property type="match status" value="3"/>
</dbReference>
<name>A0ABR2H0X3_9EUKA</name>
<comment type="caution">
    <text evidence="1">The sequence shown here is derived from an EMBL/GenBank/DDBJ whole genome shotgun (WGS) entry which is preliminary data.</text>
</comment>
<evidence type="ECO:0000313" key="2">
    <source>
        <dbReference type="Proteomes" id="UP001470230"/>
    </source>
</evidence>
<dbReference type="InterPro" id="IPR032675">
    <property type="entry name" value="LRR_dom_sf"/>
</dbReference>
<dbReference type="EMBL" id="JAPFFF010000052">
    <property type="protein sequence ID" value="KAK8839165.1"/>
    <property type="molecule type" value="Genomic_DNA"/>
</dbReference>
<dbReference type="PANTHER" id="PTHR45661">
    <property type="entry name" value="SURFACE ANTIGEN"/>
    <property type="match status" value="1"/>
</dbReference>